<dbReference type="OrthoDB" id="10504697at2759"/>
<gene>
    <name evidence="1" type="ORF">Goshw_028521</name>
</gene>
<dbReference type="Proteomes" id="UP000593576">
    <property type="component" value="Unassembled WGS sequence"/>
</dbReference>
<dbReference type="AlphaFoldDB" id="A0A7J9NFX4"/>
<evidence type="ECO:0000313" key="2">
    <source>
        <dbReference type="Proteomes" id="UP000593576"/>
    </source>
</evidence>
<protein>
    <submittedName>
        <fullName evidence="1">Uncharacterized protein</fullName>
    </submittedName>
</protein>
<organism evidence="1 2">
    <name type="scientific">Gossypium schwendimanii</name>
    <name type="common">Cotton</name>
    <dbReference type="NCBI Taxonomy" id="34291"/>
    <lineage>
        <taxon>Eukaryota</taxon>
        <taxon>Viridiplantae</taxon>
        <taxon>Streptophyta</taxon>
        <taxon>Embryophyta</taxon>
        <taxon>Tracheophyta</taxon>
        <taxon>Spermatophyta</taxon>
        <taxon>Magnoliopsida</taxon>
        <taxon>eudicotyledons</taxon>
        <taxon>Gunneridae</taxon>
        <taxon>Pentapetalae</taxon>
        <taxon>rosids</taxon>
        <taxon>malvids</taxon>
        <taxon>Malvales</taxon>
        <taxon>Malvaceae</taxon>
        <taxon>Malvoideae</taxon>
        <taxon>Gossypium</taxon>
    </lineage>
</organism>
<keyword evidence="2" id="KW-1185">Reference proteome</keyword>
<sequence length="52" mass="5972">MIIYLLENRSLFQSYRVCRITCHGLGSMATRIYYRKRRGSGNCVSKGNDVAL</sequence>
<accession>A0A7J9NFX4</accession>
<dbReference type="EMBL" id="JABFAF010317709">
    <property type="protein sequence ID" value="MBA0882064.1"/>
    <property type="molecule type" value="Genomic_DNA"/>
</dbReference>
<name>A0A7J9NFX4_GOSSC</name>
<reference evidence="1 2" key="1">
    <citation type="journal article" date="2019" name="Genome Biol. Evol.">
        <title>Insights into the evolution of the New World diploid cottons (Gossypium, subgenus Houzingenia) based on genome sequencing.</title>
        <authorList>
            <person name="Grover C.E."/>
            <person name="Arick M.A. 2nd"/>
            <person name="Thrash A."/>
            <person name="Conover J.L."/>
            <person name="Sanders W.S."/>
            <person name="Peterson D.G."/>
            <person name="Frelichowski J.E."/>
            <person name="Scheffler J.A."/>
            <person name="Scheffler B.E."/>
            <person name="Wendel J.F."/>
        </authorList>
    </citation>
    <scope>NUCLEOTIDE SEQUENCE [LARGE SCALE GENOMIC DNA]</scope>
    <source>
        <strain evidence="1">1</strain>
        <tissue evidence="1">Leaf</tissue>
    </source>
</reference>
<evidence type="ECO:0000313" key="1">
    <source>
        <dbReference type="EMBL" id="MBA0882064.1"/>
    </source>
</evidence>
<comment type="caution">
    <text evidence="1">The sequence shown here is derived from an EMBL/GenBank/DDBJ whole genome shotgun (WGS) entry which is preliminary data.</text>
</comment>
<proteinExistence type="predicted"/>